<keyword evidence="2" id="KW-0812">Transmembrane</keyword>
<protein>
    <submittedName>
        <fullName evidence="3">Uncharacterized protein</fullName>
    </submittedName>
</protein>
<sequence>MPHPEHTPDPIQSDPGLTDTEADAEARRIIADAYRPLPETPTAYRDTTPLPAYGNALPVLQPDNRIVPAWAAGTAVAGIGVGATCVGLGCGIWLACQGFAAVTLASVLFVTLPIAALAAVATAIGSAVRSVKTAHTETHHHYTGPVRLENNTITAPAYGLIARNRNELTR</sequence>
<proteinExistence type="predicted"/>
<feature type="transmembrane region" description="Helical" evidence="2">
    <location>
        <begin position="100"/>
        <end position="124"/>
    </location>
</feature>
<evidence type="ECO:0000313" key="4">
    <source>
        <dbReference type="Proteomes" id="UP001617907"/>
    </source>
</evidence>
<keyword evidence="4" id="KW-1185">Reference proteome</keyword>
<keyword evidence="2" id="KW-1133">Transmembrane helix</keyword>
<evidence type="ECO:0000256" key="2">
    <source>
        <dbReference type="SAM" id="Phobius"/>
    </source>
</evidence>
<reference evidence="3 4" key="1">
    <citation type="submission" date="2024-10" db="EMBL/GenBank/DDBJ databases">
        <title>The Natural Products Discovery Center: Release of the First 8490 Sequenced Strains for Exploring Actinobacteria Biosynthetic Diversity.</title>
        <authorList>
            <person name="Kalkreuter E."/>
            <person name="Kautsar S.A."/>
            <person name="Yang D."/>
            <person name="Bader C.D."/>
            <person name="Teijaro C.N."/>
            <person name="Fluegel L."/>
            <person name="Davis C.M."/>
            <person name="Simpson J.R."/>
            <person name="Lauterbach L."/>
            <person name="Steele A.D."/>
            <person name="Gui C."/>
            <person name="Meng S."/>
            <person name="Li G."/>
            <person name="Viehrig K."/>
            <person name="Ye F."/>
            <person name="Su P."/>
            <person name="Kiefer A.F."/>
            <person name="Nichols A."/>
            <person name="Cepeda A.J."/>
            <person name="Yan W."/>
            <person name="Fan B."/>
            <person name="Jiang Y."/>
            <person name="Adhikari A."/>
            <person name="Zheng C.-J."/>
            <person name="Schuster L."/>
            <person name="Cowan T.M."/>
            <person name="Smanski M.J."/>
            <person name="Chevrette M.G."/>
            <person name="De Carvalho L.P.S."/>
            <person name="Shen B."/>
        </authorList>
    </citation>
    <scope>NUCLEOTIDE SEQUENCE [LARGE SCALE GENOMIC DNA]</scope>
    <source>
        <strain evidence="3 4">NPDC093086</strain>
    </source>
</reference>
<evidence type="ECO:0000256" key="1">
    <source>
        <dbReference type="SAM" id="MobiDB-lite"/>
    </source>
</evidence>
<gene>
    <name evidence="3" type="ORF">ACIQFM_29985</name>
</gene>
<accession>A0ABW8HIZ8</accession>
<feature type="transmembrane region" description="Helical" evidence="2">
    <location>
        <begin position="70"/>
        <end position="94"/>
    </location>
</feature>
<dbReference type="EMBL" id="JBIVPC010000019">
    <property type="protein sequence ID" value="MFJ6040477.1"/>
    <property type="molecule type" value="Genomic_DNA"/>
</dbReference>
<dbReference type="RefSeq" id="WP_350891564.1">
    <property type="nucleotide sequence ID" value="NZ_JBEOTR010000020.1"/>
</dbReference>
<evidence type="ECO:0000313" key="3">
    <source>
        <dbReference type="EMBL" id="MFJ6040477.1"/>
    </source>
</evidence>
<organism evidence="3 4">
    <name type="scientific">Streptomyces ardesiacus</name>
    <dbReference type="NCBI Taxonomy" id="285564"/>
    <lineage>
        <taxon>Bacteria</taxon>
        <taxon>Bacillati</taxon>
        <taxon>Actinomycetota</taxon>
        <taxon>Actinomycetes</taxon>
        <taxon>Kitasatosporales</taxon>
        <taxon>Streptomycetaceae</taxon>
        <taxon>Streptomyces</taxon>
    </lineage>
</organism>
<keyword evidence="2" id="KW-0472">Membrane</keyword>
<feature type="region of interest" description="Disordered" evidence="1">
    <location>
        <begin position="1"/>
        <end position="21"/>
    </location>
</feature>
<comment type="caution">
    <text evidence="3">The sequence shown here is derived from an EMBL/GenBank/DDBJ whole genome shotgun (WGS) entry which is preliminary data.</text>
</comment>
<name>A0ABW8HIZ8_9ACTN</name>
<dbReference type="Proteomes" id="UP001617907">
    <property type="component" value="Unassembled WGS sequence"/>
</dbReference>